<dbReference type="Pfam" id="PF07992">
    <property type="entry name" value="Pyr_redox_2"/>
    <property type="match status" value="1"/>
</dbReference>
<dbReference type="RefSeq" id="WP_406645530.1">
    <property type="nucleotide sequence ID" value="NZ_CP123584.1"/>
</dbReference>
<dbReference type="PANTHER" id="PTHR42917:SF2">
    <property type="entry name" value="2,4-DIENOYL-COA REDUCTASE [(2E)-ENOYL-COA-PRODUCING]"/>
    <property type="match status" value="1"/>
</dbReference>
<dbReference type="Gene3D" id="3.20.20.70">
    <property type="entry name" value="Aldolase class I"/>
    <property type="match status" value="1"/>
</dbReference>
<dbReference type="PANTHER" id="PTHR42917">
    <property type="entry name" value="2,4-DIENOYL-COA REDUCTASE"/>
    <property type="match status" value="1"/>
</dbReference>
<comment type="similarity">
    <text evidence="3">In the N-terminal section; belongs to the NADH:flavin oxidoreductase/NADH oxidase family.</text>
</comment>
<sequence length="658" mass="71831">MKFKHVFSPVTLRHKTLRNRIVFGAHTTNMAEKGLPGDQHLAYYRERAMGGAAMIVVEPMPVHPAAVLTRGNFRHSSDAVIPHFKRLTKACQAEGTVMIQQLYHVGAHGDQDNSFHAAWSPSGGPSYHDSDGSHEMNAAEIEETIQGFVDAARRCQQAGFDGVEVWAAYHCLLEQFWTPFSNQRTDEWGGSLENRTRFSREIMRRIRADCGEDFIIGLSISDEPAVEAALGREDLAEIVAWHDGEQLMDYVTVGSSSYLDFYGIIPTFQYGEKLGVDLAARLKRVVKHALVTAESHIRTPENANTVLGAGEADMVSIVRGQIADPHLVTKAEQGRADDIRGCLSCNQQCWGRRGRDYWISCLINPSVGFEHQWGGDRFATTDRPKSVLVVGAGPAGLEAARVAAERGHRVVLVEAGPQIGGQFRLAGEQPRRAQILDLLAWYDRQLARLGVDVRCNTYLEADDIAALKMDEVVLATGSLPDEAGFQKALPHLRELPGLDGNVWSVADVMGRAARLGDRVIVLDEGGHWKGCGTAWALAEAGHRVTIVTPDGLVGKELQRPSADFPLRQTLAGLGVVFRPETVVMRWGDAGAVLQSLLTGAQEHMAADSLVLSTVNRANCDLRPALAELGISARLIGDAHAPRNAALAFHDGRKLALDL</sequence>
<dbReference type="Gene3D" id="3.40.50.720">
    <property type="entry name" value="NAD(P)-binding Rossmann-like Domain"/>
    <property type="match status" value="1"/>
</dbReference>
<evidence type="ECO:0000313" key="15">
    <source>
        <dbReference type="Proteomes" id="UP001623232"/>
    </source>
</evidence>
<comment type="cofactor">
    <cofactor evidence="2">
        <name>[4Fe-4S] cluster</name>
        <dbReference type="ChEBI" id="CHEBI:49883"/>
    </cofactor>
</comment>
<dbReference type="PRINTS" id="PR00368">
    <property type="entry name" value="FADPNR"/>
</dbReference>
<dbReference type="InterPro" id="IPR051793">
    <property type="entry name" value="NADH:flavin_oxidoreductase"/>
</dbReference>
<keyword evidence="6" id="KW-0479">Metal-binding</keyword>
<evidence type="ECO:0000256" key="1">
    <source>
        <dbReference type="ARBA" id="ARBA00001917"/>
    </source>
</evidence>
<feature type="region of interest" description="Disordered" evidence="11">
    <location>
        <begin position="114"/>
        <end position="133"/>
    </location>
</feature>
<protein>
    <submittedName>
        <fullName evidence="14">FAD-dependent oxidoreductase</fullName>
    </submittedName>
</protein>
<name>A0ABZ2XTY5_9RHOB</name>
<dbReference type="EMBL" id="CP123584">
    <property type="protein sequence ID" value="WZK88161.1"/>
    <property type="molecule type" value="Genomic_DNA"/>
</dbReference>
<keyword evidence="5" id="KW-0288">FMN</keyword>
<keyword evidence="9" id="KW-0408">Iron</keyword>
<keyword evidence="7" id="KW-0809">Transit peptide</keyword>
<evidence type="ECO:0000256" key="7">
    <source>
        <dbReference type="ARBA" id="ARBA00022946"/>
    </source>
</evidence>
<dbReference type="InterPro" id="IPR036188">
    <property type="entry name" value="FAD/NAD-bd_sf"/>
</dbReference>
<keyword evidence="15" id="KW-1185">Reference proteome</keyword>
<evidence type="ECO:0000256" key="6">
    <source>
        <dbReference type="ARBA" id="ARBA00022723"/>
    </source>
</evidence>
<dbReference type="InterPro" id="IPR023753">
    <property type="entry name" value="FAD/NAD-binding_dom"/>
</dbReference>
<evidence type="ECO:0000256" key="10">
    <source>
        <dbReference type="ARBA" id="ARBA00023014"/>
    </source>
</evidence>
<dbReference type="SUPFAM" id="SSF51395">
    <property type="entry name" value="FMN-linked oxidoreductases"/>
    <property type="match status" value="1"/>
</dbReference>
<evidence type="ECO:0000256" key="8">
    <source>
        <dbReference type="ARBA" id="ARBA00023002"/>
    </source>
</evidence>
<dbReference type="PROSITE" id="PS00018">
    <property type="entry name" value="EF_HAND_1"/>
    <property type="match status" value="1"/>
</dbReference>
<keyword evidence="8" id="KW-0560">Oxidoreductase</keyword>
<evidence type="ECO:0000256" key="11">
    <source>
        <dbReference type="SAM" id="MobiDB-lite"/>
    </source>
</evidence>
<evidence type="ECO:0000259" key="12">
    <source>
        <dbReference type="Pfam" id="PF00724"/>
    </source>
</evidence>
<accession>A0ABZ2XTY5</accession>
<organism evidence="14 15">
    <name type="scientific">Aliisedimentitalea scapharcae</name>
    <dbReference type="NCBI Taxonomy" id="1524259"/>
    <lineage>
        <taxon>Bacteria</taxon>
        <taxon>Pseudomonadati</taxon>
        <taxon>Pseudomonadota</taxon>
        <taxon>Alphaproteobacteria</taxon>
        <taxon>Rhodobacterales</taxon>
        <taxon>Roseobacteraceae</taxon>
        <taxon>Aliisedimentitalea</taxon>
    </lineage>
</organism>
<evidence type="ECO:0000259" key="13">
    <source>
        <dbReference type="Pfam" id="PF07992"/>
    </source>
</evidence>
<dbReference type="Proteomes" id="UP001623232">
    <property type="component" value="Chromosome"/>
</dbReference>
<dbReference type="CDD" id="cd04734">
    <property type="entry name" value="OYE_like_3_FMN"/>
    <property type="match status" value="1"/>
</dbReference>
<dbReference type="Gene3D" id="3.50.50.60">
    <property type="entry name" value="FAD/NAD(P)-binding domain"/>
    <property type="match status" value="1"/>
</dbReference>
<evidence type="ECO:0000313" key="14">
    <source>
        <dbReference type="EMBL" id="WZK88161.1"/>
    </source>
</evidence>
<gene>
    <name evidence="14" type="ORF">QEZ52_16350</name>
</gene>
<keyword evidence="10" id="KW-0411">Iron-sulfur</keyword>
<comment type="cofactor">
    <cofactor evidence="1">
        <name>FMN</name>
        <dbReference type="ChEBI" id="CHEBI:58210"/>
    </cofactor>
</comment>
<dbReference type="InterPro" id="IPR001155">
    <property type="entry name" value="OxRdtase_FMN_N"/>
</dbReference>
<feature type="domain" description="FAD/NAD(P)-binding" evidence="13">
    <location>
        <begin position="386"/>
        <end position="622"/>
    </location>
</feature>
<keyword evidence="4" id="KW-0285">Flavoprotein</keyword>
<evidence type="ECO:0000256" key="9">
    <source>
        <dbReference type="ARBA" id="ARBA00023004"/>
    </source>
</evidence>
<reference evidence="14 15" key="1">
    <citation type="submission" date="2023-04" db="EMBL/GenBank/DDBJ databases">
        <title>Complete genome sequence of Alisedimentitalea scapharcae.</title>
        <authorList>
            <person name="Rong J.-C."/>
            <person name="Yi M.-L."/>
            <person name="Zhao Q."/>
        </authorList>
    </citation>
    <scope>NUCLEOTIDE SEQUENCE [LARGE SCALE GENOMIC DNA]</scope>
    <source>
        <strain evidence="14 15">KCTC 42119</strain>
    </source>
</reference>
<evidence type="ECO:0000256" key="4">
    <source>
        <dbReference type="ARBA" id="ARBA00022630"/>
    </source>
</evidence>
<feature type="domain" description="NADH:flavin oxidoreductase/NADH oxidase N-terminal" evidence="12">
    <location>
        <begin position="6"/>
        <end position="337"/>
    </location>
</feature>
<dbReference type="SUPFAM" id="SSF51971">
    <property type="entry name" value="Nucleotide-binding domain"/>
    <property type="match status" value="1"/>
</dbReference>
<dbReference type="SUPFAM" id="SSF51905">
    <property type="entry name" value="FAD/NAD(P)-binding domain"/>
    <property type="match status" value="1"/>
</dbReference>
<proteinExistence type="inferred from homology"/>
<evidence type="ECO:0000256" key="2">
    <source>
        <dbReference type="ARBA" id="ARBA00001966"/>
    </source>
</evidence>
<dbReference type="InterPro" id="IPR018247">
    <property type="entry name" value="EF_Hand_1_Ca_BS"/>
</dbReference>
<dbReference type="Pfam" id="PF00724">
    <property type="entry name" value="Oxidored_FMN"/>
    <property type="match status" value="1"/>
</dbReference>
<evidence type="ECO:0000256" key="5">
    <source>
        <dbReference type="ARBA" id="ARBA00022643"/>
    </source>
</evidence>
<evidence type="ECO:0000256" key="3">
    <source>
        <dbReference type="ARBA" id="ARBA00011048"/>
    </source>
</evidence>
<dbReference type="InterPro" id="IPR013785">
    <property type="entry name" value="Aldolase_TIM"/>
</dbReference>